<protein>
    <submittedName>
        <fullName evidence="2">Uncharacterized protein</fullName>
    </submittedName>
</protein>
<feature type="region of interest" description="Disordered" evidence="1">
    <location>
        <begin position="325"/>
        <end position="360"/>
    </location>
</feature>
<proteinExistence type="predicted"/>
<comment type="caution">
    <text evidence="2">The sequence shown here is derived from an EMBL/GenBank/DDBJ whole genome shotgun (WGS) entry which is preliminary data.</text>
</comment>
<sequence>MADQIKRVSEVFPDHPVHQIAALRMIRIHPGLWVVPDDSGQEPYSRSQLLERRQSFNTTAVDIIVTIIRMLISFGYAFSADDTTLSAVERAIFELAWMDIGREESADWQAKRKIFDMLNNGVAMMDQEPWSITGLLQQKLPNLFANNRQFELVSNKFLNVESGVLQKYSTTSGTIQGLNTIKYDGTVPFGHSVSKIFNKLPKHPQYLSLRPKFLKVNCNFRPGSQTISQLRILAFSAPEAGSTPEKVVKYGIQRAVYHLIAVIQVQGDGEPDRVRTYWKTGTEIVPAEVGEYKKKENSKLDWSVEEGGEFVLFYFRLHRSNDLPDSEMDTNAPEFEARPWQNNEGLLSPGHLFQTSSPER</sequence>
<name>A0ABR4C611_9HELO</name>
<gene>
    <name evidence="2" type="ORF">VTL71DRAFT_3036</name>
</gene>
<dbReference type="Proteomes" id="UP001595075">
    <property type="component" value="Unassembled WGS sequence"/>
</dbReference>
<evidence type="ECO:0000313" key="2">
    <source>
        <dbReference type="EMBL" id="KAL2065366.1"/>
    </source>
</evidence>
<evidence type="ECO:0000256" key="1">
    <source>
        <dbReference type="SAM" id="MobiDB-lite"/>
    </source>
</evidence>
<accession>A0ABR4C611</accession>
<reference evidence="2 3" key="1">
    <citation type="journal article" date="2024" name="Commun. Biol.">
        <title>Comparative genomic analysis of thermophilic fungi reveals convergent evolutionary adaptations and gene losses.</title>
        <authorList>
            <person name="Steindorff A.S."/>
            <person name="Aguilar-Pontes M.V."/>
            <person name="Robinson A.J."/>
            <person name="Andreopoulos B."/>
            <person name="LaButti K."/>
            <person name="Kuo A."/>
            <person name="Mondo S."/>
            <person name="Riley R."/>
            <person name="Otillar R."/>
            <person name="Haridas S."/>
            <person name="Lipzen A."/>
            <person name="Grimwood J."/>
            <person name="Schmutz J."/>
            <person name="Clum A."/>
            <person name="Reid I.D."/>
            <person name="Moisan M.C."/>
            <person name="Butler G."/>
            <person name="Nguyen T.T.M."/>
            <person name="Dewar K."/>
            <person name="Conant G."/>
            <person name="Drula E."/>
            <person name="Henrissat B."/>
            <person name="Hansel C."/>
            <person name="Singer S."/>
            <person name="Hutchinson M.I."/>
            <person name="de Vries R.P."/>
            <person name="Natvig D.O."/>
            <person name="Powell A.J."/>
            <person name="Tsang A."/>
            <person name="Grigoriev I.V."/>
        </authorList>
    </citation>
    <scope>NUCLEOTIDE SEQUENCE [LARGE SCALE GENOMIC DNA]</scope>
    <source>
        <strain evidence="2 3">CBS 494.80</strain>
    </source>
</reference>
<evidence type="ECO:0000313" key="3">
    <source>
        <dbReference type="Proteomes" id="UP001595075"/>
    </source>
</evidence>
<organism evidence="2 3">
    <name type="scientific">Oculimacula yallundae</name>
    <dbReference type="NCBI Taxonomy" id="86028"/>
    <lineage>
        <taxon>Eukaryota</taxon>
        <taxon>Fungi</taxon>
        <taxon>Dikarya</taxon>
        <taxon>Ascomycota</taxon>
        <taxon>Pezizomycotina</taxon>
        <taxon>Leotiomycetes</taxon>
        <taxon>Helotiales</taxon>
        <taxon>Ploettnerulaceae</taxon>
        <taxon>Oculimacula</taxon>
    </lineage>
</organism>
<keyword evidence="3" id="KW-1185">Reference proteome</keyword>
<dbReference type="EMBL" id="JAZHXI010000012">
    <property type="protein sequence ID" value="KAL2065366.1"/>
    <property type="molecule type" value="Genomic_DNA"/>
</dbReference>